<evidence type="ECO:0000313" key="5">
    <source>
        <dbReference type="Proteomes" id="UP001501183"/>
    </source>
</evidence>
<dbReference type="InterPro" id="IPR001647">
    <property type="entry name" value="HTH_TetR"/>
</dbReference>
<dbReference type="PANTHER" id="PTHR30055">
    <property type="entry name" value="HTH-TYPE TRANSCRIPTIONAL REGULATOR RUTR"/>
    <property type="match status" value="1"/>
</dbReference>
<dbReference type="SUPFAM" id="SSF46689">
    <property type="entry name" value="Homeodomain-like"/>
    <property type="match status" value="1"/>
</dbReference>
<accession>A0ABP8NYG2</accession>
<sequence length="197" mass="21913">MNQVSRSEAGEDLSAILDAAELEFDRRGARKPTMSDIAAAAGVSRPTLYRAFGDRTALIEAVIDRRASRVAARLERLFRETDSFQDRLVRGMLLIIEAGRADEMLAGMLRSEHGRYSDPEQIPTPFMAKVWTGVLDNARATGELRPDLDNLHALKWLTLVAMAMIRWPDPDNPGRQADERLVHTFLLPPFGSVDGPS</sequence>
<keyword evidence="1 2" id="KW-0238">DNA-binding</keyword>
<dbReference type="PRINTS" id="PR00455">
    <property type="entry name" value="HTHTETR"/>
</dbReference>
<organism evidence="4 5">
    <name type="scientific">Rhodococcus olei</name>
    <dbReference type="NCBI Taxonomy" id="2161675"/>
    <lineage>
        <taxon>Bacteria</taxon>
        <taxon>Bacillati</taxon>
        <taxon>Actinomycetota</taxon>
        <taxon>Actinomycetes</taxon>
        <taxon>Mycobacteriales</taxon>
        <taxon>Nocardiaceae</taxon>
        <taxon>Rhodococcus</taxon>
    </lineage>
</organism>
<dbReference type="Gene3D" id="1.10.357.10">
    <property type="entry name" value="Tetracycline Repressor, domain 2"/>
    <property type="match status" value="1"/>
</dbReference>
<dbReference type="InterPro" id="IPR050109">
    <property type="entry name" value="HTH-type_TetR-like_transc_reg"/>
</dbReference>
<evidence type="ECO:0000259" key="3">
    <source>
        <dbReference type="PROSITE" id="PS50977"/>
    </source>
</evidence>
<feature type="DNA-binding region" description="H-T-H motif" evidence="2">
    <location>
        <begin position="33"/>
        <end position="52"/>
    </location>
</feature>
<evidence type="ECO:0000256" key="1">
    <source>
        <dbReference type="ARBA" id="ARBA00023125"/>
    </source>
</evidence>
<feature type="domain" description="HTH tetR-type" evidence="3">
    <location>
        <begin position="10"/>
        <end position="70"/>
    </location>
</feature>
<evidence type="ECO:0000313" key="4">
    <source>
        <dbReference type="EMBL" id="GAA4475041.1"/>
    </source>
</evidence>
<reference evidence="5" key="1">
    <citation type="journal article" date="2019" name="Int. J. Syst. Evol. Microbiol.">
        <title>The Global Catalogue of Microorganisms (GCM) 10K type strain sequencing project: providing services to taxonomists for standard genome sequencing and annotation.</title>
        <authorList>
            <consortium name="The Broad Institute Genomics Platform"/>
            <consortium name="The Broad Institute Genome Sequencing Center for Infectious Disease"/>
            <person name="Wu L."/>
            <person name="Ma J."/>
        </authorList>
    </citation>
    <scope>NUCLEOTIDE SEQUENCE [LARGE SCALE GENOMIC DNA]</scope>
    <source>
        <strain evidence="5">JCM 32206</strain>
    </source>
</reference>
<dbReference type="RefSeq" id="WP_345342844.1">
    <property type="nucleotide sequence ID" value="NZ_BAABFB010000024.1"/>
</dbReference>
<gene>
    <name evidence="4" type="ORF">GCM10023094_11770</name>
</gene>
<dbReference type="PANTHER" id="PTHR30055:SF153">
    <property type="entry name" value="HTH-TYPE TRANSCRIPTIONAL REPRESSOR RV3405C"/>
    <property type="match status" value="1"/>
</dbReference>
<dbReference type="Pfam" id="PF00440">
    <property type="entry name" value="TetR_N"/>
    <property type="match status" value="1"/>
</dbReference>
<protein>
    <recommendedName>
        <fullName evidence="3">HTH tetR-type domain-containing protein</fullName>
    </recommendedName>
</protein>
<evidence type="ECO:0000256" key="2">
    <source>
        <dbReference type="PROSITE-ProRule" id="PRU00335"/>
    </source>
</evidence>
<name>A0ABP8NYG2_9NOCA</name>
<dbReference type="InterPro" id="IPR009057">
    <property type="entry name" value="Homeodomain-like_sf"/>
</dbReference>
<proteinExistence type="predicted"/>
<dbReference type="PROSITE" id="PS50977">
    <property type="entry name" value="HTH_TETR_2"/>
    <property type="match status" value="1"/>
</dbReference>
<dbReference type="Proteomes" id="UP001501183">
    <property type="component" value="Unassembled WGS sequence"/>
</dbReference>
<dbReference type="EMBL" id="BAABFB010000024">
    <property type="protein sequence ID" value="GAA4475041.1"/>
    <property type="molecule type" value="Genomic_DNA"/>
</dbReference>
<keyword evidence="5" id="KW-1185">Reference proteome</keyword>
<comment type="caution">
    <text evidence="4">The sequence shown here is derived from an EMBL/GenBank/DDBJ whole genome shotgun (WGS) entry which is preliminary data.</text>
</comment>